<dbReference type="EMBL" id="JQZV01000003">
    <property type="protein sequence ID" value="KGN93398.1"/>
    <property type="molecule type" value="Genomic_DNA"/>
</dbReference>
<comment type="similarity">
    <text evidence="2">Belongs to the HPPK family.</text>
</comment>
<dbReference type="PANTHER" id="PTHR43071">
    <property type="entry name" value="2-AMINO-4-HYDROXY-6-HYDROXYMETHYLDIHYDROPTERIDINE PYROPHOSPHOKINASE"/>
    <property type="match status" value="1"/>
</dbReference>
<accession>A0ABR4XMQ4</accession>
<evidence type="ECO:0000259" key="13">
    <source>
        <dbReference type="Pfam" id="PF01288"/>
    </source>
</evidence>
<sequence>MLCPLSPYRSCYLALGSNIGEREANLKEAIALIGERIGEVKQISSFIETQPMGFSSEHLFLNAAIEVLTPLSPEEILKKAKEIEKEMGRKEKSGQTYEDRPIDIDIILIGKTNIKSPLLSIPHPAFRERDFVLIPLVEIAPDVVDPITGKTIEELWNRFRALNA</sequence>
<evidence type="ECO:0000313" key="15">
    <source>
        <dbReference type="Proteomes" id="UP000030101"/>
    </source>
</evidence>
<keyword evidence="6" id="KW-0547">Nucleotide-binding</keyword>
<dbReference type="PANTHER" id="PTHR43071:SF1">
    <property type="entry name" value="2-AMINO-4-HYDROXY-6-HYDROXYMETHYLDIHYDROPTERIDINE PYROPHOSPHOKINASE"/>
    <property type="match status" value="1"/>
</dbReference>
<name>A0ABR4XMQ4_9PORP</name>
<comment type="caution">
    <text evidence="14">The sequence shown here is derived from an EMBL/GenBank/DDBJ whole genome shotgun (WGS) entry which is preliminary data.</text>
</comment>
<keyword evidence="15" id="KW-1185">Reference proteome</keyword>
<comment type="pathway">
    <text evidence="1">Cofactor biosynthesis; tetrahydrofolate biosynthesis; 2-amino-4-hydroxy-6-hydroxymethyl-7,8-dihydropteridine diphosphate from 7,8-dihydroneopterin triphosphate: step 4/4.</text>
</comment>
<protein>
    <recommendedName>
        <fullName evidence="4">2-amino-4-hydroxy-6-hydroxymethyldihydropteridine pyrophosphokinase</fullName>
        <ecNumber evidence="3">2.7.6.3</ecNumber>
    </recommendedName>
    <alternativeName>
        <fullName evidence="11">6-hydroxymethyl-7,8-dihydropterin pyrophosphokinase</fullName>
    </alternativeName>
    <alternativeName>
        <fullName evidence="12">7,8-dihydro-6-hydroxymethylpterin-pyrophosphokinase</fullName>
    </alternativeName>
</protein>
<dbReference type="InterPro" id="IPR000550">
    <property type="entry name" value="Hppk"/>
</dbReference>
<proteinExistence type="inferred from homology"/>
<dbReference type="CDD" id="cd00483">
    <property type="entry name" value="HPPK"/>
    <property type="match status" value="1"/>
</dbReference>
<dbReference type="InterPro" id="IPR035907">
    <property type="entry name" value="Hppk_sf"/>
</dbReference>
<evidence type="ECO:0000256" key="10">
    <source>
        <dbReference type="ARBA" id="ARBA00029409"/>
    </source>
</evidence>
<dbReference type="Pfam" id="PF01288">
    <property type="entry name" value="HPPK"/>
    <property type="match status" value="1"/>
</dbReference>
<keyword evidence="8" id="KW-0067">ATP-binding</keyword>
<dbReference type="Gene3D" id="3.30.70.560">
    <property type="entry name" value="7,8-Dihydro-6-hydroxymethylpterin-pyrophosphokinase HPPK"/>
    <property type="match status" value="1"/>
</dbReference>
<gene>
    <name evidence="14" type="ORF">HQ43_01820</name>
</gene>
<dbReference type="EC" id="2.7.6.3" evidence="3"/>
<dbReference type="NCBIfam" id="TIGR01498">
    <property type="entry name" value="folK"/>
    <property type="match status" value="1"/>
</dbReference>
<keyword evidence="5" id="KW-0808">Transferase</keyword>
<feature type="domain" description="7,8-dihydro-6-hydroxymethylpterin-pyrophosphokinase" evidence="13">
    <location>
        <begin position="12"/>
        <end position="141"/>
    </location>
</feature>
<evidence type="ECO:0000256" key="6">
    <source>
        <dbReference type="ARBA" id="ARBA00022741"/>
    </source>
</evidence>
<evidence type="ECO:0000256" key="9">
    <source>
        <dbReference type="ARBA" id="ARBA00022909"/>
    </source>
</evidence>
<evidence type="ECO:0000256" key="7">
    <source>
        <dbReference type="ARBA" id="ARBA00022777"/>
    </source>
</evidence>
<dbReference type="RefSeq" id="WP_036788852.1">
    <property type="nucleotide sequence ID" value="NZ_JQZV01000003.1"/>
</dbReference>
<organism evidence="14 15">
    <name type="scientific">Porphyromonas canoris</name>
    <dbReference type="NCBI Taxonomy" id="36875"/>
    <lineage>
        <taxon>Bacteria</taxon>
        <taxon>Pseudomonadati</taxon>
        <taxon>Bacteroidota</taxon>
        <taxon>Bacteroidia</taxon>
        <taxon>Bacteroidales</taxon>
        <taxon>Porphyromonadaceae</taxon>
        <taxon>Porphyromonas</taxon>
    </lineage>
</organism>
<dbReference type="SUPFAM" id="SSF55083">
    <property type="entry name" value="6-hydroxymethyl-7,8-dihydropterin pyrophosphokinase, HPPK"/>
    <property type="match status" value="1"/>
</dbReference>
<comment type="function">
    <text evidence="10">Catalyzes the transfer of pyrophosphate from adenosine triphosphate (ATP) to 6-hydroxymethyl-7,8-dihydropterin, an enzymatic step in folate biosynthesis pathway.</text>
</comment>
<evidence type="ECO:0000256" key="4">
    <source>
        <dbReference type="ARBA" id="ARBA00016218"/>
    </source>
</evidence>
<reference evidence="14 15" key="1">
    <citation type="submission" date="2014-08" db="EMBL/GenBank/DDBJ databases">
        <title>Porphyromonas canoris strain:OH2762 Genome sequencing.</title>
        <authorList>
            <person name="Wallis C."/>
            <person name="Deusch O."/>
            <person name="O'Flynn C."/>
            <person name="Davis I."/>
            <person name="Jospin G."/>
            <person name="Darling A.E."/>
            <person name="Coil D.A."/>
            <person name="Alexiev A."/>
            <person name="Horsfall A."/>
            <person name="Kirkwood N."/>
            <person name="Harris S."/>
            <person name="Eisen J.A."/>
        </authorList>
    </citation>
    <scope>NUCLEOTIDE SEQUENCE [LARGE SCALE GENOMIC DNA]</scope>
    <source>
        <strain evidence="15">COT-108 OH2762</strain>
    </source>
</reference>
<dbReference type="Proteomes" id="UP000030101">
    <property type="component" value="Unassembled WGS sequence"/>
</dbReference>
<keyword evidence="9" id="KW-0289">Folate biosynthesis</keyword>
<evidence type="ECO:0000256" key="1">
    <source>
        <dbReference type="ARBA" id="ARBA00005051"/>
    </source>
</evidence>
<evidence type="ECO:0000256" key="12">
    <source>
        <dbReference type="ARBA" id="ARBA00033413"/>
    </source>
</evidence>
<evidence type="ECO:0000256" key="8">
    <source>
        <dbReference type="ARBA" id="ARBA00022840"/>
    </source>
</evidence>
<evidence type="ECO:0000256" key="3">
    <source>
        <dbReference type="ARBA" id="ARBA00013253"/>
    </source>
</evidence>
<evidence type="ECO:0000256" key="5">
    <source>
        <dbReference type="ARBA" id="ARBA00022679"/>
    </source>
</evidence>
<keyword evidence="7" id="KW-0418">Kinase</keyword>
<evidence type="ECO:0000313" key="14">
    <source>
        <dbReference type="EMBL" id="KGN93398.1"/>
    </source>
</evidence>
<evidence type="ECO:0000256" key="2">
    <source>
        <dbReference type="ARBA" id="ARBA00005810"/>
    </source>
</evidence>
<evidence type="ECO:0000256" key="11">
    <source>
        <dbReference type="ARBA" id="ARBA00029766"/>
    </source>
</evidence>